<dbReference type="EMBL" id="JPQT01000108">
    <property type="protein sequence ID" value="KFE50891.1"/>
    <property type="molecule type" value="Genomic_DNA"/>
</dbReference>
<sequence length="246" mass="28318">MTERPIIFSAPMVNAILAGKKNVTRRIVKFPLRPMVSKEPAGPETHYAGGMQRESDDSPAQFDLQSHFAEGAAGLCPYGDAGTRLWLKEAFYAFGRWEKHPNKKRSRDDWRFIDMTLQSGHDYCFEEPASYVKTSRDDPGPAWWLRPSLFMPRRASRVDLEVTDVRIERLRDITDEQAQAEGFSPMHDGVHMYFVNHLPHPSTGMSITAVIAFALYWQRLHGSDSWNENPWVWVVSFRRLDQPPKP</sequence>
<feature type="region of interest" description="Disordered" evidence="1">
    <location>
        <begin position="39"/>
        <end position="58"/>
    </location>
</feature>
<dbReference type="AlphaFoldDB" id="A0A085V628"/>
<dbReference type="PATRIC" id="fig|317.174.peg.3238"/>
<gene>
    <name evidence="2" type="ORF">IV02_15835</name>
</gene>
<evidence type="ECO:0008006" key="4">
    <source>
        <dbReference type="Google" id="ProtNLM"/>
    </source>
</evidence>
<reference evidence="2 3" key="1">
    <citation type="submission" date="2014-07" db="EMBL/GenBank/DDBJ databases">
        <title>Draft Genome Sequences of Environmental Pseudomonas syringae strains.</title>
        <authorList>
            <person name="Baltrus D.A."/>
            <person name="Berge O."/>
            <person name="Morris C."/>
        </authorList>
    </citation>
    <scope>NUCLEOTIDE SEQUENCE [LARGE SCALE GENOMIC DNA]</scope>
    <source>
        <strain evidence="2 3">CEB003</strain>
    </source>
</reference>
<proteinExistence type="predicted"/>
<accession>A0A085V628</accession>
<protein>
    <recommendedName>
        <fullName evidence="4">Morphogenetic protein</fullName>
    </recommendedName>
</protein>
<name>A0A085V628_PSESX</name>
<evidence type="ECO:0000313" key="3">
    <source>
        <dbReference type="Proteomes" id="UP000028643"/>
    </source>
</evidence>
<evidence type="ECO:0000256" key="1">
    <source>
        <dbReference type="SAM" id="MobiDB-lite"/>
    </source>
</evidence>
<organism evidence="2 3">
    <name type="scientific">Pseudomonas syringae</name>
    <dbReference type="NCBI Taxonomy" id="317"/>
    <lineage>
        <taxon>Bacteria</taxon>
        <taxon>Pseudomonadati</taxon>
        <taxon>Pseudomonadota</taxon>
        <taxon>Gammaproteobacteria</taxon>
        <taxon>Pseudomonadales</taxon>
        <taxon>Pseudomonadaceae</taxon>
        <taxon>Pseudomonas</taxon>
    </lineage>
</organism>
<comment type="caution">
    <text evidence="2">The sequence shown here is derived from an EMBL/GenBank/DDBJ whole genome shotgun (WGS) entry which is preliminary data.</text>
</comment>
<evidence type="ECO:0000313" key="2">
    <source>
        <dbReference type="EMBL" id="KFE50891.1"/>
    </source>
</evidence>
<dbReference type="Proteomes" id="UP000028643">
    <property type="component" value="Unassembled WGS sequence"/>
</dbReference>